<keyword evidence="2 4" id="KW-0012">Acyltransferase</keyword>
<feature type="domain" description="N-acetyltransferase" evidence="3">
    <location>
        <begin position="4"/>
        <end position="158"/>
    </location>
</feature>
<protein>
    <submittedName>
        <fullName evidence="4">GNAT family N-acetyltransferase</fullName>
        <ecNumber evidence="4">2.3.1.-</ecNumber>
    </submittedName>
</protein>
<dbReference type="Gene3D" id="3.40.630.30">
    <property type="match status" value="1"/>
</dbReference>
<dbReference type="CDD" id="cd04301">
    <property type="entry name" value="NAT_SF"/>
    <property type="match status" value="1"/>
</dbReference>
<dbReference type="PANTHER" id="PTHR43800:SF1">
    <property type="entry name" value="PEPTIDYL-LYSINE N-ACETYLTRANSFERASE YJAB"/>
    <property type="match status" value="1"/>
</dbReference>
<evidence type="ECO:0000259" key="3">
    <source>
        <dbReference type="PROSITE" id="PS51186"/>
    </source>
</evidence>
<name>A0ABW1EQ42_9BACT</name>
<dbReference type="Proteomes" id="UP001596091">
    <property type="component" value="Unassembled WGS sequence"/>
</dbReference>
<dbReference type="RefSeq" id="WP_263332035.1">
    <property type="nucleotide sequence ID" value="NZ_JAGSYH010000001.1"/>
</dbReference>
<dbReference type="InterPro" id="IPR000182">
    <property type="entry name" value="GNAT_dom"/>
</dbReference>
<organism evidence="4 5">
    <name type="scientific">Acidicapsa dinghuensis</name>
    <dbReference type="NCBI Taxonomy" id="2218256"/>
    <lineage>
        <taxon>Bacteria</taxon>
        <taxon>Pseudomonadati</taxon>
        <taxon>Acidobacteriota</taxon>
        <taxon>Terriglobia</taxon>
        <taxon>Terriglobales</taxon>
        <taxon>Acidobacteriaceae</taxon>
        <taxon>Acidicapsa</taxon>
    </lineage>
</organism>
<proteinExistence type="predicted"/>
<dbReference type="SUPFAM" id="SSF55729">
    <property type="entry name" value="Acyl-CoA N-acyltransferases (Nat)"/>
    <property type="match status" value="1"/>
</dbReference>
<accession>A0ABW1EQ42</accession>
<keyword evidence="1 4" id="KW-0808">Transferase</keyword>
<dbReference type="EC" id="2.3.1.-" evidence="4"/>
<evidence type="ECO:0000313" key="4">
    <source>
        <dbReference type="EMBL" id="MFC5865063.1"/>
    </source>
</evidence>
<keyword evidence="5" id="KW-1185">Reference proteome</keyword>
<sequence>MSTLAVRPALPQDEIFLYDLYSAIRGPEFAIAPISATQKEHLIRMQFQAQMSAYAQMYPNSCYHLVLLDGKPAGRLWFAPGDGEFHLVDIAVHPKLQSKGIGTVLIQRLQQEATKARLPIRCSVFRFNPGSLRFHQRQGFSIVREDQTHYYLEWRPVPLL</sequence>
<dbReference type="PANTHER" id="PTHR43800">
    <property type="entry name" value="PEPTIDYL-LYSINE N-ACETYLTRANSFERASE YJAB"/>
    <property type="match status" value="1"/>
</dbReference>
<dbReference type="EMBL" id="JBHSPH010000010">
    <property type="protein sequence ID" value="MFC5865063.1"/>
    <property type="molecule type" value="Genomic_DNA"/>
</dbReference>
<evidence type="ECO:0000313" key="5">
    <source>
        <dbReference type="Proteomes" id="UP001596091"/>
    </source>
</evidence>
<comment type="caution">
    <text evidence="4">The sequence shown here is derived from an EMBL/GenBank/DDBJ whole genome shotgun (WGS) entry which is preliminary data.</text>
</comment>
<evidence type="ECO:0000256" key="1">
    <source>
        <dbReference type="ARBA" id="ARBA00022679"/>
    </source>
</evidence>
<dbReference type="GO" id="GO:0016746">
    <property type="term" value="F:acyltransferase activity"/>
    <property type="evidence" value="ECO:0007669"/>
    <property type="project" value="UniProtKB-KW"/>
</dbReference>
<dbReference type="PROSITE" id="PS51186">
    <property type="entry name" value="GNAT"/>
    <property type="match status" value="1"/>
</dbReference>
<gene>
    <name evidence="4" type="ORF">ACFPT7_22330</name>
</gene>
<evidence type="ECO:0000256" key="2">
    <source>
        <dbReference type="ARBA" id="ARBA00023315"/>
    </source>
</evidence>
<reference evidence="5" key="1">
    <citation type="journal article" date="2019" name="Int. J. Syst. Evol. Microbiol.">
        <title>The Global Catalogue of Microorganisms (GCM) 10K type strain sequencing project: providing services to taxonomists for standard genome sequencing and annotation.</title>
        <authorList>
            <consortium name="The Broad Institute Genomics Platform"/>
            <consortium name="The Broad Institute Genome Sequencing Center for Infectious Disease"/>
            <person name="Wu L."/>
            <person name="Ma J."/>
        </authorList>
    </citation>
    <scope>NUCLEOTIDE SEQUENCE [LARGE SCALE GENOMIC DNA]</scope>
    <source>
        <strain evidence="5">JCM 4087</strain>
    </source>
</reference>
<dbReference type="Pfam" id="PF00583">
    <property type="entry name" value="Acetyltransf_1"/>
    <property type="match status" value="1"/>
</dbReference>
<dbReference type="InterPro" id="IPR016181">
    <property type="entry name" value="Acyl_CoA_acyltransferase"/>
</dbReference>